<dbReference type="Proteomes" id="UP000681967">
    <property type="component" value="Unassembled WGS sequence"/>
</dbReference>
<evidence type="ECO:0000313" key="15">
    <source>
        <dbReference type="EMBL" id="CAF3949436.1"/>
    </source>
</evidence>
<dbReference type="Proteomes" id="UP000663842">
    <property type="component" value="Unassembled WGS sequence"/>
</dbReference>
<dbReference type="EMBL" id="CAJOBF010005127">
    <property type="protein sequence ID" value="CAF4164791.1"/>
    <property type="molecule type" value="Genomic_DNA"/>
</dbReference>
<evidence type="ECO:0000313" key="17">
    <source>
        <dbReference type="EMBL" id="CAF3980276.1"/>
    </source>
</evidence>
<dbReference type="Proteomes" id="UP000676336">
    <property type="component" value="Unassembled WGS sequence"/>
</dbReference>
<dbReference type="PROSITE" id="PS50071">
    <property type="entry name" value="HOMEOBOX_2"/>
    <property type="match status" value="1"/>
</dbReference>
<evidence type="ECO:0000256" key="6">
    <source>
        <dbReference type="PROSITE-ProRule" id="PRU00108"/>
    </source>
</evidence>
<evidence type="ECO:0000313" key="19">
    <source>
        <dbReference type="Proteomes" id="UP000663842"/>
    </source>
</evidence>
<dbReference type="GO" id="GO:0009952">
    <property type="term" value="P:anterior/posterior pattern specification"/>
    <property type="evidence" value="ECO:0007669"/>
    <property type="project" value="TreeGrafter"/>
</dbReference>
<dbReference type="InterPro" id="IPR001356">
    <property type="entry name" value="HD"/>
</dbReference>
<evidence type="ECO:0000313" key="12">
    <source>
        <dbReference type="EMBL" id="CAF1603611.1"/>
    </source>
</evidence>
<dbReference type="InterPro" id="IPR017995">
    <property type="entry name" value="Homeobox_antennapedia"/>
</dbReference>
<keyword evidence="2" id="KW-0217">Developmental protein</keyword>
<dbReference type="Proteomes" id="UP000663824">
    <property type="component" value="Unassembled WGS sequence"/>
</dbReference>
<dbReference type="CDD" id="cd00086">
    <property type="entry name" value="homeodomain"/>
    <property type="match status" value="1"/>
</dbReference>
<dbReference type="PRINTS" id="PR00024">
    <property type="entry name" value="HOMEOBOX"/>
</dbReference>
<dbReference type="PROSITE" id="PS00027">
    <property type="entry name" value="HOMEOBOX_1"/>
    <property type="match status" value="1"/>
</dbReference>
<evidence type="ECO:0000256" key="8">
    <source>
        <dbReference type="RuleBase" id="RU004442"/>
    </source>
</evidence>
<evidence type="ECO:0000256" key="1">
    <source>
        <dbReference type="ARBA" id="ARBA00004123"/>
    </source>
</evidence>
<dbReference type="SMART" id="SM00389">
    <property type="entry name" value="HOX"/>
    <property type="match status" value="1"/>
</dbReference>
<name>A0A819Z8F8_9BILA</name>
<dbReference type="InterPro" id="IPR020479">
    <property type="entry name" value="HD_metazoa"/>
</dbReference>
<evidence type="ECO:0000313" key="16">
    <source>
        <dbReference type="EMBL" id="CAF3958438.1"/>
    </source>
</evidence>
<evidence type="ECO:0000256" key="3">
    <source>
        <dbReference type="ARBA" id="ARBA00023125"/>
    </source>
</evidence>
<dbReference type="Proteomes" id="UP000663887">
    <property type="component" value="Unassembled WGS sequence"/>
</dbReference>
<feature type="region of interest" description="Disordered" evidence="9">
    <location>
        <begin position="317"/>
        <end position="352"/>
    </location>
</feature>
<evidence type="ECO:0000313" key="14">
    <source>
        <dbReference type="EMBL" id="CAF2026700.1"/>
    </source>
</evidence>
<feature type="region of interest" description="Disordered" evidence="9">
    <location>
        <begin position="1"/>
        <end position="61"/>
    </location>
</feature>
<evidence type="ECO:0000256" key="2">
    <source>
        <dbReference type="ARBA" id="ARBA00022473"/>
    </source>
</evidence>
<evidence type="ECO:0000256" key="7">
    <source>
        <dbReference type="RuleBase" id="RU000682"/>
    </source>
</evidence>
<dbReference type="PANTHER" id="PTHR45771:SF6">
    <property type="entry name" value="HOMEOTIC PROTEIN SEX COMBS REDUCED"/>
    <property type="match status" value="1"/>
</dbReference>
<feature type="compositionally biased region" description="Low complexity" evidence="9">
    <location>
        <begin position="47"/>
        <end position="61"/>
    </location>
</feature>
<dbReference type="PROSITE" id="PS00032">
    <property type="entry name" value="ANTENNAPEDIA"/>
    <property type="match status" value="1"/>
</dbReference>
<dbReference type="Gene3D" id="1.10.10.60">
    <property type="entry name" value="Homeodomain-like"/>
    <property type="match status" value="1"/>
</dbReference>
<evidence type="ECO:0000256" key="4">
    <source>
        <dbReference type="ARBA" id="ARBA00023155"/>
    </source>
</evidence>
<comment type="subcellular location">
    <subcellularLocation>
        <location evidence="1 6 7">Nucleus</location>
    </subcellularLocation>
</comment>
<dbReference type="Proteomes" id="UP000663834">
    <property type="component" value="Unassembled WGS sequence"/>
</dbReference>
<dbReference type="GO" id="GO:0000978">
    <property type="term" value="F:RNA polymerase II cis-regulatory region sequence-specific DNA binding"/>
    <property type="evidence" value="ECO:0007669"/>
    <property type="project" value="TreeGrafter"/>
</dbReference>
<dbReference type="InterPro" id="IPR001827">
    <property type="entry name" value="Homeobox_Antennapedia_CS"/>
</dbReference>
<feature type="compositionally biased region" description="Low complexity" evidence="9">
    <location>
        <begin position="1"/>
        <end position="13"/>
    </location>
</feature>
<keyword evidence="5 6" id="KW-0539">Nucleus</keyword>
<dbReference type="PRINTS" id="PR00025">
    <property type="entry name" value="ANTENNAPEDIA"/>
</dbReference>
<evidence type="ECO:0000313" key="18">
    <source>
        <dbReference type="EMBL" id="CAF4164791.1"/>
    </source>
</evidence>
<dbReference type="EMBL" id="CAJNRG010001057">
    <property type="protein sequence ID" value="CAF2026700.1"/>
    <property type="molecule type" value="Genomic_DNA"/>
</dbReference>
<protein>
    <recommendedName>
        <fullName evidence="10">Homeobox domain-containing protein</fullName>
    </recommendedName>
</protein>
<dbReference type="EMBL" id="CAJNOW010011828">
    <property type="protein sequence ID" value="CAF1603611.1"/>
    <property type="molecule type" value="Genomic_DNA"/>
</dbReference>
<feature type="compositionally biased region" description="Polar residues" evidence="9">
    <location>
        <begin position="35"/>
        <end position="46"/>
    </location>
</feature>
<dbReference type="InterPro" id="IPR009057">
    <property type="entry name" value="Homeodomain-like_sf"/>
</dbReference>
<dbReference type="FunFam" id="1.10.10.60:FF:000055">
    <property type="entry name" value="Homeobox protein Hox-A5"/>
    <property type="match status" value="1"/>
</dbReference>
<feature type="region of interest" description="Disordered" evidence="9">
    <location>
        <begin position="175"/>
        <end position="207"/>
    </location>
</feature>
<feature type="domain" description="Homeobox" evidence="10">
    <location>
        <begin position="257"/>
        <end position="317"/>
    </location>
</feature>
<evidence type="ECO:0000313" key="11">
    <source>
        <dbReference type="EMBL" id="CAF1540336.1"/>
    </source>
</evidence>
<dbReference type="InterPro" id="IPR050609">
    <property type="entry name" value="Antp_homeobox_Deformed_sf"/>
</dbReference>
<organism evidence="18 19">
    <name type="scientific">Rotaria magnacalcarata</name>
    <dbReference type="NCBI Taxonomy" id="392030"/>
    <lineage>
        <taxon>Eukaryota</taxon>
        <taxon>Metazoa</taxon>
        <taxon>Spiralia</taxon>
        <taxon>Gnathifera</taxon>
        <taxon>Rotifera</taxon>
        <taxon>Eurotatoria</taxon>
        <taxon>Bdelloidea</taxon>
        <taxon>Philodinida</taxon>
        <taxon>Philodinidae</taxon>
        <taxon>Rotaria</taxon>
    </lineage>
</organism>
<dbReference type="Pfam" id="PF00046">
    <property type="entry name" value="Homeodomain"/>
    <property type="match status" value="1"/>
</dbReference>
<feature type="DNA-binding region" description="Homeobox" evidence="6">
    <location>
        <begin position="259"/>
        <end position="318"/>
    </location>
</feature>
<dbReference type="EMBL" id="CAJOBJ010003005">
    <property type="protein sequence ID" value="CAF3949436.1"/>
    <property type="molecule type" value="Genomic_DNA"/>
</dbReference>
<dbReference type="AlphaFoldDB" id="A0A819Z8F8"/>
<evidence type="ECO:0000256" key="5">
    <source>
        <dbReference type="ARBA" id="ARBA00023242"/>
    </source>
</evidence>
<dbReference type="EMBL" id="CAJNRE010003362">
    <property type="protein sequence ID" value="CAF2017312.1"/>
    <property type="molecule type" value="Genomic_DNA"/>
</dbReference>
<dbReference type="EMBL" id="CAJOBH010004174">
    <property type="protein sequence ID" value="CAF3980276.1"/>
    <property type="molecule type" value="Genomic_DNA"/>
</dbReference>
<dbReference type="GO" id="GO:0005654">
    <property type="term" value="C:nucleoplasm"/>
    <property type="evidence" value="ECO:0007669"/>
    <property type="project" value="TreeGrafter"/>
</dbReference>
<comment type="similarity">
    <text evidence="8">Belongs to the Antp homeobox family.</text>
</comment>
<dbReference type="InterPro" id="IPR017970">
    <property type="entry name" value="Homeobox_CS"/>
</dbReference>
<accession>A0A819Z8F8</accession>
<sequence>MSSLSSYPIPSSLHTMNNHHHHNHHHNHHYGGDGTNTNYSGTTHQLSENSSNVTNESSSSSSCIVQSPMVDYYNQHTYNQTPNRTLPLYSHQTHHIYQDNTNNIYRYNVLPSSSSSSSSSTTNIVPSSCGYPYHNGSNVNYNQQNLISSVSSNGLTQSDMLNSIHPMNLDLYGLSMSPPPTASQSSIVPNGSSSSPQTSSIDHLASTNSSELVPLSTSIDSISSSSPSLSKQQNPPVIYPWMRKVHINNPVVNYTSGETKRARTAYTRHQVLELEKEFHFSRYLSRRRRIEIAHELFLSERQIKIWFQNRRMKWKKDHKLPNTKSKLPDQLPAASTSSDSSSPHIIKKEEQEQEIDSLGISTFIKEESFSDESSN</sequence>
<evidence type="ECO:0000259" key="10">
    <source>
        <dbReference type="PROSITE" id="PS50071"/>
    </source>
</evidence>
<dbReference type="GO" id="GO:0000981">
    <property type="term" value="F:DNA-binding transcription factor activity, RNA polymerase II-specific"/>
    <property type="evidence" value="ECO:0007669"/>
    <property type="project" value="InterPro"/>
</dbReference>
<dbReference type="GO" id="GO:0045944">
    <property type="term" value="P:positive regulation of transcription by RNA polymerase II"/>
    <property type="evidence" value="ECO:0007669"/>
    <property type="project" value="TreeGrafter"/>
</dbReference>
<keyword evidence="4 6" id="KW-0371">Homeobox</keyword>
<dbReference type="EMBL" id="CAJNOV010014080">
    <property type="protein sequence ID" value="CAF1540336.1"/>
    <property type="molecule type" value="Genomic_DNA"/>
</dbReference>
<dbReference type="PANTHER" id="PTHR45771">
    <property type="entry name" value="HOMEOTIC PROTEIN DEFORMED"/>
    <property type="match status" value="1"/>
</dbReference>
<dbReference type="Proteomes" id="UP000681720">
    <property type="component" value="Unassembled WGS sequence"/>
</dbReference>
<dbReference type="OrthoDB" id="6159439at2759"/>
<evidence type="ECO:0000256" key="9">
    <source>
        <dbReference type="SAM" id="MobiDB-lite"/>
    </source>
</evidence>
<feature type="compositionally biased region" description="Basic residues" evidence="9">
    <location>
        <begin position="17"/>
        <end position="29"/>
    </location>
</feature>
<comment type="caution">
    <text evidence="18">The sequence shown here is derived from an EMBL/GenBank/DDBJ whole genome shotgun (WGS) entry which is preliminary data.</text>
</comment>
<feature type="compositionally biased region" description="Low complexity" evidence="9">
    <location>
        <begin position="183"/>
        <end position="200"/>
    </location>
</feature>
<reference evidence="18" key="1">
    <citation type="submission" date="2021-02" db="EMBL/GenBank/DDBJ databases">
        <authorList>
            <person name="Nowell W R."/>
        </authorList>
    </citation>
    <scope>NUCLEOTIDE SEQUENCE</scope>
</reference>
<proteinExistence type="inferred from homology"/>
<gene>
    <name evidence="17" type="ORF">BYL167_LOCUS12572</name>
    <name evidence="11" type="ORF">CJN711_LOCUS29679</name>
    <name evidence="15" type="ORF">GIL414_LOCUS9012</name>
    <name evidence="12" type="ORF">KQP761_LOCUS22570</name>
    <name evidence="13" type="ORF">MBJ925_LOCUS9040</name>
    <name evidence="16" type="ORF">SMN809_LOCUS9652</name>
    <name evidence="18" type="ORF">UXM345_LOCUS25915</name>
    <name evidence="14" type="ORF">XDN619_LOCUS4614</name>
</gene>
<dbReference type="Proteomes" id="UP000663855">
    <property type="component" value="Unassembled WGS sequence"/>
</dbReference>
<evidence type="ECO:0000313" key="13">
    <source>
        <dbReference type="EMBL" id="CAF2017312.1"/>
    </source>
</evidence>
<keyword evidence="3 6" id="KW-0238">DNA-binding</keyword>
<dbReference type="EMBL" id="CAJOBI010003162">
    <property type="protein sequence ID" value="CAF3958438.1"/>
    <property type="molecule type" value="Genomic_DNA"/>
</dbReference>
<dbReference type="SUPFAM" id="SSF46689">
    <property type="entry name" value="Homeodomain-like"/>
    <property type="match status" value="1"/>
</dbReference>